<gene>
    <name evidence="1" type="ORF">C8Q69DRAFT_444274</name>
</gene>
<protein>
    <submittedName>
        <fullName evidence="1">Uncharacterized protein</fullName>
    </submittedName>
</protein>
<reference evidence="1 2" key="1">
    <citation type="journal article" date="2018" name="Front. Microbiol.">
        <title>Genomic and genetic insights into a cosmopolitan fungus, Paecilomyces variotii (Eurotiales).</title>
        <authorList>
            <person name="Urquhart A.S."/>
            <person name="Mondo S.J."/>
            <person name="Makela M.R."/>
            <person name="Hane J.K."/>
            <person name="Wiebenga A."/>
            <person name="He G."/>
            <person name="Mihaltcheva S."/>
            <person name="Pangilinan J."/>
            <person name="Lipzen A."/>
            <person name="Barry K."/>
            <person name="de Vries R.P."/>
            <person name="Grigoriev I.V."/>
            <person name="Idnurm A."/>
        </authorList>
    </citation>
    <scope>NUCLEOTIDE SEQUENCE [LARGE SCALE GENOMIC DNA]</scope>
    <source>
        <strain evidence="1 2">CBS 101075</strain>
    </source>
</reference>
<dbReference type="AlphaFoldDB" id="A0A443HU55"/>
<evidence type="ECO:0000313" key="1">
    <source>
        <dbReference type="EMBL" id="RWQ95356.1"/>
    </source>
</evidence>
<dbReference type="GeneID" id="39598264"/>
<evidence type="ECO:0000313" key="2">
    <source>
        <dbReference type="Proteomes" id="UP000283841"/>
    </source>
</evidence>
<comment type="caution">
    <text evidence="1">The sequence shown here is derived from an EMBL/GenBank/DDBJ whole genome shotgun (WGS) entry which is preliminary data.</text>
</comment>
<accession>A0A443HU55</accession>
<dbReference type="STRING" id="264951.A0A443HU55"/>
<keyword evidence="2" id="KW-1185">Reference proteome</keyword>
<organism evidence="1 2">
    <name type="scientific">Byssochlamys spectabilis</name>
    <name type="common">Paecilomyces variotii</name>
    <dbReference type="NCBI Taxonomy" id="264951"/>
    <lineage>
        <taxon>Eukaryota</taxon>
        <taxon>Fungi</taxon>
        <taxon>Dikarya</taxon>
        <taxon>Ascomycota</taxon>
        <taxon>Pezizomycotina</taxon>
        <taxon>Eurotiomycetes</taxon>
        <taxon>Eurotiomycetidae</taxon>
        <taxon>Eurotiales</taxon>
        <taxon>Thermoascaceae</taxon>
        <taxon>Paecilomyces</taxon>
    </lineage>
</organism>
<sequence length="342" mass="39447">MTVDDPPFLFSMPRHNMFRTDPLREKIEPFPKYLEPSERPEAERPKGHHNFAWSSEARGAEVLQYITSFALNPVRSKYSYFSMNLSDIKDPDPFLWGGGLDSGNVWFWRTHTILEAPKENGYPTRPHITMTTTVDRVGQDNSIFYEELIPLVCAMRNRADQPKIPPQEWESAFELWDETYDGKLVFEREKTFPILMLSFLGPQHARVFYARIKDDEVIIGQSKLYSFERKDNANIELFARLLLSAPARSMEIKYAAFPTWFTVTSSFSPRTRLTPDAARDSLTGAWIDRSWRQGGGSILSTTTGPISFRPFSHRQPAHPAYCCFLHQVVILCNYTAALPEYK</sequence>
<dbReference type="RefSeq" id="XP_028485001.1">
    <property type="nucleotide sequence ID" value="XM_028628987.1"/>
</dbReference>
<dbReference type="VEuPathDB" id="FungiDB:C8Q69DRAFT_444274"/>
<dbReference type="EMBL" id="RCNU01000005">
    <property type="protein sequence ID" value="RWQ95356.1"/>
    <property type="molecule type" value="Genomic_DNA"/>
</dbReference>
<dbReference type="Proteomes" id="UP000283841">
    <property type="component" value="Unassembled WGS sequence"/>
</dbReference>
<name>A0A443HU55_BYSSP</name>
<proteinExistence type="predicted"/>